<feature type="chain" id="PRO_5014992181" evidence="1">
    <location>
        <begin position="25"/>
        <end position="325"/>
    </location>
</feature>
<keyword evidence="4" id="KW-1185">Reference proteome</keyword>
<dbReference type="PANTHER" id="PTHR31528:SF3">
    <property type="entry name" value="THIAMINE BIOSYNTHESIS PROTEIN HI_0357-RELATED"/>
    <property type="match status" value="1"/>
</dbReference>
<dbReference type="SUPFAM" id="SSF53850">
    <property type="entry name" value="Periplasmic binding protein-like II"/>
    <property type="match status" value="1"/>
</dbReference>
<dbReference type="PANTHER" id="PTHR31528">
    <property type="entry name" value="4-AMINO-5-HYDROXYMETHYL-2-METHYLPYRIMIDINE PHOSPHATE SYNTHASE THI11-RELATED"/>
    <property type="match status" value="1"/>
</dbReference>
<evidence type="ECO:0000313" key="3">
    <source>
        <dbReference type="EMBL" id="AUN31360.1"/>
    </source>
</evidence>
<dbReference type="InterPro" id="IPR015168">
    <property type="entry name" value="SsuA/THI5"/>
</dbReference>
<evidence type="ECO:0000259" key="2">
    <source>
        <dbReference type="Pfam" id="PF09084"/>
    </source>
</evidence>
<dbReference type="AlphaFoldDB" id="A0A2K9NDY3"/>
<keyword evidence="1" id="KW-0732">Signal</keyword>
<accession>A0A2K9NDY3</accession>
<sequence>MGMMMRRLILCGLSLLLLALPAAAQQKLVFATDWRAQAEHGGFYQALAAGLYKARGLDVTLRQGGVGMDPQQLLAAGAIDAAMGSNGYFTLNLVEAGAPVVTVAALFQKDPFILMSHDRPDVNSLADMKGKPISIGDPSVHTIWRYLKSRYGYEDAQIRKYTFNIAPFLVNKQAIQQGYATSEPLTAIKAGAKPKVFLLADYGYLSYAATIMVRKQLADQKPEVVRAFVEASIEGWKQYLNGDPSAANALIKRDNPEMDDETLAYARSKMIEYGLVESGDALQQGIGAMTPERWDAFTKQMVELGIYKPGIDWRQGVDFRFLPKP</sequence>
<name>A0A2K9NDY3_9PROT</name>
<evidence type="ECO:0000256" key="1">
    <source>
        <dbReference type="SAM" id="SignalP"/>
    </source>
</evidence>
<feature type="domain" description="SsuA/THI5-like" evidence="2">
    <location>
        <begin position="38"/>
        <end position="241"/>
    </location>
</feature>
<dbReference type="Pfam" id="PF09084">
    <property type="entry name" value="NMT1"/>
    <property type="match status" value="1"/>
</dbReference>
<dbReference type="GO" id="GO:0009228">
    <property type="term" value="P:thiamine biosynthetic process"/>
    <property type="evidence" value="ECO:0007669"/>
    <property type="project" value="InterPro"/>
</dbReference>
<evidence type="ECO:0000313" key="4">
    <source>
        <dbReference type="Proteomes" id="UP000234752"/>
    </source>
</evidence>
<reference evidence="3 4" key="1">
    <citation type="submission" date="2017-12" db="EMBL/GenBank/DDBJ databases">
        <title>Genomes of bacteria within cyanobacterial aggregates.</title>
        <authorList>
            <person name="Cai H."/>
        </authorList>
    </citation>
    <scope>NUCLEOTIDE SEQUENCE [LARGE SCALE GENOMIC DNA]</scope>
    <source>
        <strain evidence="3 4">TH16</strain>
    </source>
</reference>
<protein>
    <submittedName>
        <fullName evidence="3">Nitrate ABC transporter substrate-binding protein</fullName>
    </submittedName>
</protein>
<dbReference type="KEGG" id="ncb:C0V82_14780"/>
<gene>
    <name evidence="3" type="ORF">C0V82_14780</name>
</gene>
<proteinExistence type="predicted"/>
<dbReference type="OrthoDB" id="7431968at2"/>
<dbReference type="EMBL" id="CP025611">
    <property type="protein sequence ID" value="AUN31360.1"/>
    <property type="molecule type" value="Genomic_DNA"/>
</dbReference>
<feature type="signal peptide" evidence="1">
    <location>
        <begin position="1"/>
        <end position="24"/>
    </location>
</feature>
<organism evidence="3 4">
    <name type="scientific">Niveispirillum cyanobacteriorum</name>
    <dbReference type="NCBI Taxonomy" id="1612173"/>
    <lineage>
        <taxon>Bacteria</taxon>
        <taxon>Pseudomonadati</taxon>
        <taxon>Pseudomonadota</taxon>
        <taxon>Alphaproteobacteria</taxon>
        <taxon>Rhodospirillales</taxon>
        <taxon>Azospirillaceae</taxon>
        <taxon>Niveispirillum</taxon>
    </lineage>
</organism>
<dbReference type="Proteomes" id="UP000234752">
    <property type="component" value="Chromosome eg_1"/>
</dbReference>
<dbReference type="InterPro" id="IPR027939">
    <property type="entry name" value="NMT1/THI5"/>
</dbReference>
<dbReference type="Gene3D" id="3.40.190.10">
    <property type="entry name" value="Periplasmic binding protein-like II"/>
    <property type="match status" value="2"/>
</dbReference>